<proteinExistence type="predicted"/>
<dbReference type="Pfam" id="PF00196">
    <property type="entry name" value="GerE"/>
    <property type="match status" value="1"/>
</dbReference>
<keyword evidence="1" id="KW-0805">Transcription regulation</keyword>
<gene>
    <name evidence="5" type="ORF">J4H85_12915</name>
</gene>
<evidence type="ECO:0000256" key="2">
    <source>
        <dbReference type="ARBA" id="ARBA00023125"/>
    </source>
</evidence>
<dbReference type="InterPro" id="IPR000792">
    <property type="entry name" value="Tscrpt_reg_LuxR_C"/>
</dbReference>
<dbReference type="InterPro" id="IPR036388">
    <property type="entry name" value="WH-like_DNA-bd_sf"/>
</dbReference>
<sequence>MPQNVSQIRGRQAEELTADALRSDGMLLLVTGLTGTGKTTFLRTLGEHIDHENVGPVHYVSADEFEVDIPFSFIERILSAGMSRNAQIDPATPSAEVANRLLHALVELPEGALRTVLIDNAHWIDGASVRVLRYIIPRVVQQRVILAFATRYRDHPESFAAHLSRVTDANPQHRRLDFAPLTVPEIKGLAIEHLGTGISTTAAEKILGATGGTFSGVERVFSQLTPEEVRQLHLTWDIPIRDWVPMDEDPTLRPYTELDEAGRLAAEIVCLASQELSASEVQSVAECLGTEVDIAAAVASSLIVESGFGATLAPAHPLISYSLRQRLSSERSRLISGALAGVTDGFIALSHALDGAVEWDAALARTVDAYVADAVERGSFAQAYEALRGALGLATGAERERVLLDLVLLNLRNKTGFAVLEFLPELEALPSSLLRECVVIAISMYRFERPPESERLDLALERSADDTDADARTLRAFLASIAVIMTARTRRIDEATQLVERAKRLWELAPEDDATLSDPRLSWMIAPRAYALILESRYAAQMVAHQSIDRSRESLVALIGRARELAPGAHRADALAPLAQLAMSVGDPELARELSSEAIASVGTGAPPWAAGTIRVVHAHSLMLLGALHEARASLNEAEEVIYGSLEVGVRLTSSALRATIAATTGHEDPHQLLIVASRLPHLPWEGYGADLAVMAECEVARVNRDPNAIIAATEISRTGQFTGTQHGYLTYRAHALLDTGRLAEAEELVDALAQWRNTTWWELWGSLAWLRARVADVRAAQHGDRADLPEQHYRDALDGENTPLVEALTRSDFAVHLANRGRTAEAQEHAQLASEIVTRIGARAYLSYVTERAARLSEPGGAAHLDLVAALTPREDEIARYLADGRSTKFIAEALFVSPATVRFHVANVLRKLQVSSRSEVSRVMRGPLPTA</sequence>
<dbReference type="PROSITE" id="PS00622">
    <property type="entry name" value="HTH_LUXR_1"/>
    <property type="match status" value="1"/>
</dbReference>
<dbReference type="SUPFAM" id="SSF52540">
    <property type="entry name" value="P-loop containing nucleoside triphosphate hydrolases"/>
    <property type="match status" value="1"/>
</dbReference>
<organism evidence="5 6">
    <name type="scientific">Leucobacter tardus</name>
    <dbReference type="NCBI Taxonomy" id="501483"/>
    <lineage>
        <taxon>Bacteria</taxon>
        <taxon>Bacillati</taxon>
        <taxon>Actinomycetota</taxon>
        <taxon>Actinomycetes</taxon>
        <taxon>Micrococcales</taxon>
        <taxon>Microbacteriaceae</taxon>
        <taxon>Leucobacter</taxon>
    </lineage>
</organism>
<dbReference type="AlphaFoldDB" id="A0A939TP49"/>
<feature type="domain" description="HTH luxR-type" evidence="4">
    <location>
        <begin position="865"/>
        <end position="930"/>
    </location>
</feature>
<dbReference type="EMBL" id="JAGFBF010000005">
    <property type="protein sequence ID" value="MBO2990899.1"/>
    <property type="molecule type" value="Genomic_DNA"/>
</dbReference>
<dbReference type="Pfam" id="PF13191">
    <property type="entry name" value="AAA_16"/>
    <property type="match status" value="1"/>
</dbReference>
<comment type="caution">
    <text evidence="5">The sequence shown here is derived from an EMBL/GenBank/DDBJ whole genome shotgun (WGS) entry which is preliminary data.</text>
</comment>
<dbReference type="Proteomes" id="UP000668403">
    <property type="component" value="Unassembled WGS sequence"/>
</dbReference>
<dbReference type="Gene3D" id="3.40.50.300">
    <property type="entry name" value="P-loop containing nucleotide triphosphate hydrolases"/>
    <property type="match status" value="1"/>
</dbReference>
<keyword evidence="6" id="KW-1185">Reference proteome</keyword>
<evidence type="ECO:0000313" key="5">
    <source>
        <dbReference type="EMBL" id="MBO2990899.1"/>
    </source>
</evidence>
<dbReference type="InterPro" id="IPR016032">
    <property type="entry name" value="Sig_transdc_resp-reg_C-effctor"/>
</dbReference>
<dbReference type="Gene3D" id="1.10.10.10">
    <property type="entry name" value="Winged helix-like DNA-binding domain superfamily/Winged helix DNA-binding domain"/>
    <property type="match status" value="1"/>
</dbReference>
<dbReference type="GO" id="GO:0003677">
    <property type="term" value="F:DNA binding"/>
    <property type="evidence" value="ECO:0007669"/>
    <property type="project" value="UniProtKB-KW"/>
</dbReference>
<dbReference type="InterPro" id="IPR041664">
    <property type="entry name" value="AAA_16"/>
</dbReference>
<reference evidence="5" key="1">
    <citation type="submission" date="2021-03" db="EMBL/GenBank/DDBJ databases">
        <title>Leucobacter chromiisoli sp. nov., isolated from chromium-containing soil of chemical plant.</title>
        <authorList>
            <person name="Xu Z."/>
        </authorList>
    </citation>
    <scope>NUCLEOTIDE SEQUENCE</scope>
    <source>
        <strain evidence="5">K 70/01</strain>
    </source>
</reference>
<dbReference type="PANTHER" id="PTHR44688">
    <property type="entry name" value="DNA-BINDING TRANSCRIPTIONAL ACTIVATOR DEVR_DOSR"/>
    <property type="match status" value="1"/>
</dbReference>
<evidence type="ECO:0000259" key="4">
    <source>
        <dbReference type="PROSITE" id="PS50043"/>
    </source>
</evidence>
<dbReference type="PANTHER" id="PTHR44688:SF16">
    <property type="entry name" value="DNA-BINDING TRANSCRIPTIONAL ACTIVATOR DEVR_DOSR"/>
    <property type="match status" value="1"/>
</dbReference>
<dbReference type="GO" id="GO:0006355">
    <property type="term" value="P:regulation of DNA-templated transcription"/>
    <property type="evidence" value="ECO:0007669"/>
    <property type="project" value="InterPro"/>
</dbReference>
<keyword evidence="2" id="KW-0238">DNA-binding</keyword>
<evidence type="ECO:0000256" key="3">
    <source>
        <dbReference type="ARBA" id="ARBA00023163"/>
    </source>
</evidence>
<dbReference type="CDD" id="cd06170">
    <property type="entry name" value="LuxR_C_like"/>
    <property type="match status" value="1"/>
</dbReference>
<evidence type="ECO:0000313" key="6">
    <source>
        <dbReference type="Proteomes" id="UP000668403"/>
    </source>
</evidence>
<evidence type="ECO:0000256" key="1">
    <source>
        <dbReference type="ARBA" id="ARBA00023015"/>
    </source>
</evidence>
<protein>
    <submittedName>
        <fullName evidence="5">Response regulator transcription factor</fullName>
    </submittedName>
</protein>
<dbReference type="PROSITE" id="PS50043">
    <property type="entry name" value="HTH_LUXR_2"/>
    <property type="match status" value="1"/>
</dbReference>
<dbReference type="SMART" id="SM00421">
    <property type="entry name" value="HTH_LUXR"/>
    <property type="match status" value="1"/>
</dbReference>
<keyword evidence="3" id="KW-0804">Transcription</keyword>
<dbReference type="InterPro" id="IPR027417">
    <property type="entry name" value="P-loop_NTPase"/>
</dbReference>
<dbReference type="SUPFAM" id="SSF46894">
    <property type="entry name" value="C-terminal effector domain of the bipartite response regulators"/>
    <property type="match status" value="1"/>
</dbReference>
<dbReference type="RefSeq" id="WP_208240235.1">
    <property type="nucleotide sequence ID" value="NZ_BAAAQU010000002.1"/>
</dbReference>
<name>A0A939TP49_9MICO</name>
<dbReference type="PRINTS" id="PR00038">
    <property type="entry name" value="HTHLUXR"/>
</dbReference>
<accession>A0A939TP49</accession>